<keyword evidence="8" id="KW-1185">Reference proteome</keyword>
<dbReference type="PANTHER" id="PTHR43701">
    <property type="entry name" value="MEMBRANE TRANSPORTER PROTEIN MJ0441-RELATED"/>
    <property type="match status" value="1"/>
</dbReference>
<dbReference type="PANTHER" id="PTHR43701:SF2">
    <property type="entry name" value="MEMBRANE TRANSPORTER PROTEIN YJNA-RELATED"/>
    <property type="match status" value="1"/>
</dbReference>
<evidence type="ECO:0000256" key="3">
    <source>
        <dbReference type="ARBA" id="ARBA00022692"/>
    </source>
</evidence>
<feature type="transmembrane region" description="Helical" evidence="6">
    <location>
        <begin position="57"/>
        <end position="77"/>
    </location>
</feature>
<feature type="transmembrane region" description="Helical" evidence="6">
    <location>
        <begin position="15"/>
        <end position="45"/>
    </location>
</feature>
<evidence type="ECO:0000256" key="6">
    <source>
        <dbReference type="RuleBase" id="RU363041"/>
    </source>
</evidence>
<dbReference type="InterPro" id="IPR051598">
    <property type="entry name" value="TSUP/Inactive_protease-like"/>
</dbReference>
<feature type="transmembrane region" description="Helical" evidence="6">
    <location>
        <begin position="107"/>
        <end position="125"/>
    </location>
</feature>
<evidence type="ECO:0000313" key="8">
    <source>
        <dbReference type="Proteomes" id="UP001058860"/>
    </source>
</evidence>
<feature type="transmembrane region" description="Helical" evidence="6">
    <location>
        <begin position="83"/>
        <end position="100"/>
    </location>
</feature>
<organism evidence="7 8">
    <name type="scientific">Svornostia abyssi</name>
    <dbReference type="NCBI Taxonomy" id="2898438"/>
    <lineage>
        <taxon>Bacteria</taxon>
        <taxon>Bacillati</taxon>
        <taxon>Actinomycetota</taxon>
        <taxon>Thermoleophilia</taxon>
        <taxon>Solirubrobacterales</taxon>
        <taxon>Baekduiaceae</taxon>
        <taxon>Svornostia</taxon>
    </lineage>
</organism>
<gene>
    <name evidence="7" type="ORF">LRS13_02305</name>
</gene>
<dbReference type="EMBL" id="CP088295">
    <property type="protein sequence ID" value="UUY04383.1"/>
    <property type="molecule type" value="Genomic_DNA"/>
</dbReference>
<evidence type="ECO:0000256" key="4">
    <source>
        <dbReference type="ARBA" id="ARBA00022989"/>
    </source>
</evidence>
<dbReference type="Pfam" id="PF01925">
    <property type="entry name" value="TauE"/>
    <property type="match status" value="1"/>
</dbReference>
<proteinExistence type="inferred from homology"/>
<dbReference type="RefSeq" id="WP_353864871.1">
    <property type="nucleotide sequence ID" value="NZ_CP088295.1"/>
</dbReference>
<keyword evidence="3 6" id="KW-0812">Transmembrane</keyword>
<dbReference type="Proteomes" id="UP001058860">
    <property type="component" value="Chromosome"/>
</dbReference>
<keyword evidence="4 6" id="KW-1133">Transmembrane helix</keyword>
<accession>A0ABY5PI88</accession>
<evidence type="ECO:0000256" key="1">
    <source>
        <dbReference type="ARBA" id="ARBA00004141"/>
    </source>
</evidence>
<dbReference type="InterPro" id="IPR002781">
    <property type="entry name" value="TM_pro_TauE-like"/>
</dbReference>
<reference evidence="8" key="1">
    <citation type="submission" date="2021-11" db="EMBL/GenBank/DDBJ databases">
        <title>Cultivation dependent microbiological survey of springs from the worlds oldest radium mine currently devoted to the extraction of radon-saturated water.</title>
        <authorList>
            <person name="Kapinusova G."/>
            <person name="Smrhova T."/>
            <person name="Strejcek M."/>
            <person name="Suman J."/>
            <person name="Jani K."/>
            <person name="Pajer P."/>
            <person name="Uhlik O."/>
        </authorList>
    </citation>
    <scope>NUCLEOTIDE SEQUENCE [LARGE SCALE GENOMIC DNA]</scope>
    <source>
        <strain evidence="8">J379</strain>
    </source>
</reference>
<comment type="similarity">
    <text evidence="2 6">Belongs to the 4-toluene sulfonate uptake permease (TSUP) (TC 2.A.102) family.</text>
</comment>
<evidence type="ECO:0000313" key="7">
    <source>
        <dbReference type="EMBL" id="UUY04383.1"/>
    </source>
</evidence>
<name>A0ABY5PI88_9ACTN</name>
<comment type="subcellular location">
    <subcellularLocation>
        <location evidence="6">Cell membrane</location>
        <topology evidence="6">Multi-pass membrane protein</topology>
    </subcellularLocation>
    <subcellularLocation>
        <location evidence="1">Membrane</location>
        <topology evidence="1">Multi-pass membrane protein</topology>
    </subcellularLocation>
</comment>
<keyword evidence="5 6" id="KW-0472">Membrane</keyword>
<protein>
    <recommendedName>
        <fullName evidence="6">Probable membrane transporter protein</fullName>
    </recommendedName>
</protein>
<evidence type="ECO:0000256" key="2">
    <source>
        <dbReference type="ARBA" id="ARBA00009142"/>
    </source>
</evidence>
<sequence>MVVDLSAPAGRTARLAAIGTLAGLFSGLFGVGGGVVMVPLLMVWLGYGAREATGTSLAAIIVIAAVAVATHAGYGNVDVEKGLLVGVPAIGGVLAGTWLQQRVPQRAIALGFAAVLVGVAVRLVVG</sequence>
<evidence type="ECO:0000256" key="5">
    <source>
        <dbReference type="ARBA" id="ARBA00023136"/>
    </source>
</evidence>
<keyword evidence="6" id="KW-1003">Cell membrane</keyword>